<evidence type="ECO:0000313" key="2">
    <source>
        <dbReference type="Proteomes" id="UP001240164"/>
    </source>
</evidence>
<dbReference type="RefSeq" id="WP_307010574.1">
    <property type="nucleotide sequence ID" value="NZ_JAUSQP010000001.1"/>
</dbReference>
<gene>
    <name evidence="1" type="ORF">J2771_001234</name>
</gene>
<accession>A0ABD5AKD1</accession>
<sequence length="153" mass="17849">MKDLSKKGFFFSIEKYDPKNDLFVLVVNINGTSFSNYETPIDLSILINDLNLLLFTNQREIDYLRVDTVDENIKLIKKLINLEYLELENNIHEFQNSTVRNCHEVFFFLKIPNHPLYATPSLIKAGEGYVEIVPIETVKFALDELIKYQNSIL</sequence>
<organism evidence="1 2">
    <name type="scientific">Acinetobacter calcoaceticus</name>
    <dbReference type="NCBI Taxonomy" id="471"/>
    <lineage>
        <taxon>Bacteria</taxon>
        <taxon>Pseudomonadati</taxon>
        <taxon>Pseudomonadota</taxon>
        <taxon>Gammaproteobacteria</taxon>
        <taxon>Moraxellales</taxon>
        <taxon>Moraxellaceae</taxon>
        <taxon>Acinetobacter</taxon>
        <taxon>Acinetobacter calcoaceticus/baumannii complex</taxon>
    </lineage>
</organism>
<evidence type="ECO:0000313" key="1">
    <source>
        <dbReference type="EMBL" id="MDP9802980.1"/>
    </source>
</evidence>
<dbReference type="Proteomes" id="UP001240164">
    <property type="component" value="Unassembled WGS sequence"/>
</dbReference>
<comment type="caution">
    <text evidence="1">The sequence shown here is derived from an EMBL/GenBank/DDBJ whole genome shotgun (WGS) entry which is preliminary data.</text>
</comment>
<proteinExistence type="predicted"/>
<name>A0ABD5AKD1_ACICA</name>
<protein>
    <submittedName>
        <fullName evidence="1">Uncharacterized protein</fullName>
    </submittedName>
</protein>
<dbReference type="EMBL" id="JAUSQP010000001">
    <property type="protein sequence ID" value="MDP9802980.1"/>
    <property type="molecule type" value="Genomic_DNA"/>
</dbReference>
<dbReference type="AlphaFoldDB" id="A0ABD5AKD1"/>
<reference evidence="1 2" key="1">
    <citation type="submission" date="2023-07" db="EMBL/GenBank/DDBJ databases">
        <title>Sorghum-associated microbial communities from plants grown in Nebraska, USA.</title>
        <authorList>
            <person name="Schachtman D."/>
        </authorList>
    </citation>
    <scope>NUCLEOTIDE SEQUENCE [LARGE SCALE GENOMIC DNA]</scope>
    <source>
        <strain evidence="1 2">CC146</strain>
    </source>
</reference>